<dbReference type="FunFam" id="2.40.40.20:FF:000007">
    <property type="entry name" value="AAA family ATPase"/>
    <property type="match status" value="1"/>
</dbReference>
<comment type="caution">
    <text evidence="8">The sequence shown here is derived from an EMBL/GenBank/DDBJ whole genome shotgun (WGS) entry which is preliminary data.</text>
</comment>
<dbReference type="Pfam" id="PF02359">
    <property type="entry name" value="CDC48_N"/>
    <property type="match status" value="1"/>
</dbReference>
<dbReference type="PANTHER" id="PTHR23077:SF171">
    <property type="entry name" value="NUCLEAR VALOSIN-CONTAINING PROTEIN-LIKE"/>
    <property type="match status" value="1"/>
</dbReference>
<keyword evidence="2" id="KW-0677">Repeat</keyword>
<name>A0A318ES26_9FIRM</name>
<feature type="domain" description="AAA+ ATPase" evidence="6">
    <location>
        <begin position="493"/>
        <end position="631"/>
    </location>
</feature>
<feature type="domain" description="AAA+ ATPase" evidence="6">
    <location>
        <begin position="220"/>
        <end position="356"/>
    </location>
</feature>
<evidence type="ECO:0000256" key="4">
    <source>
        <dbReference type="ARBA" id="ARBA00022840"/>
    </source>
</evidence>
<dbReference type="NCBIfam" id="TIGR01243">
    <property type="entry name" value="CDC48"/>
    <property type="match status" value="1"/>
</dbReference>
<sequence length="722" mass="80316">MMDVCIGRKNGLSLKVQEAESKDVGRGIARMDQDDMARLGAEVGDIIYVSGKKDTVAKLLPLYQDYRHNSIIQIDNIIRENAGIDLEDYIIVKKCVCFPADTVVLAPILKDGEEVDDWDVEYIKKCVEGIPVIIGDKVRIKFFGAKVLDFKVVKTYPKETVLLNSDTVIKFTDQTNEAKIGGRAAYEDIGGLHAEIKRVREMIELPFRFPEIFEKIGVDPPNGVLLCGPPGTGKTLIARAVATETDAYFTVVNGPEIIHKFYGESEANLRDVFEEAARQAPAIIFIDEIDAIAPKRTEVTGEVEKRVVGQLLALMDGLKKRKQVVVIGATNIPDVLDPALRRPGRFDREITISVPNQEERVEILKIHTRGMPLADDVDLVKISEITHGFVGADLEAICREAGMYAVRKILPEIDFYHHVIPYETLMTLEINMEHFTHAIGAVEPSAIREVFVEIPNVMWDDIGGLSEIKSALKKAIEWPLKYKKLFNHLNAHSPKGILLTGPPGVGKTLIAKAAASMSNANFISIKGPALFSKWVGESEKKVREIFKKAKQAAPCIIFFDEIDALTSQRALDDADSGVGKRVISQLLTELDGIEELKGVVVLAATNRIELVDQALLRQGRFDQIFEIAAPNEQERFDIFNIHMRNRPVSERINIEELVSRTSGFVGADIYSVCEKAAMNAIDSYLESMNDNMENLSIHERDLYQAIDEVVKIKNAAKSLALV</sequence>
<proteinExistence type="inferred from homology"/>
<dbReference type="EMBL" id="QICS01000014">
    <property type="protein sequence ID" value="PXV85966.1"/>
    <property type="molecule type" value="Genomic_DNA"/>
</dbReference>
<dbReference type="Pfam" id="PF02933">
    <property type="entry name" value="CDC48_2"/>
    <property type="match status" value="1"/>
</dbReference>
<dbReference type="Pfam" id="PF00004">
    <property type="entry name" value="AAA"/>
    <property type="match status" value="2"/>
</dbReference>
<dbReference type="SUPFAM" id="SSF54585">
    <property type="entry name" value="Cdc48 domain 2-like"/>
    <property type="match status" value="1"/>
</dbReference>
<dbReference type="Gene3D" id="3.40.50.300">
    <property type="entry name" value="P-loop containing nucleotide triphosphate hydrolases"/>
    <property type="match status" value="2"/>
</dbReference>
<dbReference type="Gene3D" id="2.40.40.20">
    <property type="match status" value="1"/>
</dbReference>
<dbReference type="Proteomes" id="UP000247523">
    <property type="component" value="Unassembled WGS sequence"/>
</dbReference>
<evidence type="ECO:0000313" key="9">
    <source>
        <dbReference type="Proteomes" id="UP000247523"/>
    </source>
</evidence>
<dbReference type="PROSITE" id="PS00674">
    <property type="entry name" value="AAA"/>
    <property type="match status" value="2"/>
</dbReference>
<dbReference type="InterPro" id="IPR050168">
    <property type="entry name" value="AAA_ATPase_domain"/>
</dbReference>
<dbReference type="Gene3D" id="3.10.330.10">
    <property type="match status" value="1"/>
</dbReference>
<dbReference type="InterPro" id="IPR041569">
    <property type="entry name" value="AAA_lid_3"/>
</dbReference>
<evidence type="ECO:0000313" key="8">
    <source>
        <dbReference type="EMBL" id="PXV85966.1"/>
    </source>
</evidence>
<dbReference type="SUPFAM" id="SSF52540">
    <property type="entry name" value="P-loop containing nucleoside triphosphate hydrolases"/>
    <property type="match status" value="2"/>
</dbReference>
<reference evidence="8 9" key="1">
    <citation type="submission" date="2018-05" db="EMBL/GenBank/DDBJ databases">
        <title>Genomic Encyclopedia of Type Strains, Phase IV (KMG-IV): sequencing the most valuable type-strain genomes for metagenomic binning, comparative biology and taxonomic classification.</title>
        <authorList>
            <person name="Goeker M."/>
        </authorList>
    </citation>
    <scope>NUCLEOTIDE SEQUENCE [LARGE SCALE GENOMIC DNA]</scope>
    <source>
        <strain evidence="8 9">DSM 28816</strain>
    </source>
</reference>
<dbReference type="InterPro" id="IPR003959">
    <property type="entry name" value="ATPase_AAA_core"/>
</dbReference>
<dbReference type="Gene3D" id="1.10.8.60">
    <property type="match status" value="2"/>
</dbReference>
<organism evidence="8 9">
    <name type="scientific">Lachnotalea glycerini</name>
    <dbReference type="NCBI Taxonomy" id="1763509"/>
    <lineage>
        <taxon>Bacteria</taxon>
        <taxon>Bacillati</taxon>
        <taxon>Bacillota</taxon>
        <taxon>Clostridia</taxon>
        <taxon>Lachnospirales</taxon>
        <taxon>Lachnospiraceae</taxon>
        <taxon>Lachnotalea</taxon>
    </lineage>
</organism>
<dbReference type="PANTHER" id="PTHR23077">
    <property type="entry name" value="AAA-FAMILY ATPASE"/>
    <property type="match status" value="1"/>
</dbReference>
<evidence type="ECO:0000256" key="3">
    <source>
        <dbReference type="ARBA" id="ARBA00022741"/>
    </source>
</evidence>
<gene>
    <name evidence="8" type="ORF">C8E03_11443</name>
</gene>
<dbReference type="FunFam" id="1.10.8.60:FF:000057">
    <property type="entry name" value="AAA family ATPase, CDC48 subfamily"/>
    <property type="match status" value="1"/>
</dbReference>
<dbReference type="InterPro" id="IPR027417">
    <property type="entry name" value="P-loop_NTPase"/>
</dbReference>
<evidence type="ECO:0000259" key="7">
    <source>
        <dbReference type="SMART" id="SM01073"/>
    </source>
</evidence>
<evidence type="ECO:0000256" key="1">
    <source>
        <dbReference type="ARBA" id="ARBA00009833"/>
    </source>
</evidence>
<dbReference type="InterPro" id="IPR003593">
    <property type="entry name" value="AAA+_ATPase"/>
</dbReference>
<dbReference type="GO" id="GO:0005737">
    <property type="term" value="C:cytoplasm"/>
    <property type="evidence" value="ECO:0007669"/>
    <property type="project" value="UniProtKB-ARBA"/>
</dbReference>
<dbReference type="InterPro" id="IPR009010">
    <property type="entry name" value="Asp_de-COase-like_dom_sf"/>
</dbReference>
<evidence type="ECO:0000259" key="6">
    <source>
        <dbReference type="SMART" id="SM00382"/>
    </source>
</evidence>
<protein>
    <submittedName>
        <fullName evidence="8">Transitional endoplasmic reticulum ATPase</fullName>
    </submittedName>
</protein>
<dbReference type="SMART" id="SM00382">
    <property type="entry name" value="AAA"/>
    <property type="match status" value="2"/>
</dbReference>
<evidence type="ECO:0000256" key="5">
    <source>
        <dbReference type="RuleBase" id="RU003651"/>
    </source>
</evidence>
<dbReference type="InterPro" id="IPR004201">
    <property type="entry name" value="Cdc48_dom2"/>
</dbReference>
<dbReference type="FunFam" id="3.40.50.300:FF:000012">
    <property type="entry name" value="Transitional endoplasmic reticulum ATPase"/>
    <property type="match status" value="1"/>
</dbReference>
<dbReference type="SUPFAM" id="SSF50692">
    <property type="entry name" value="ADC-like"/>
    <property type="match status" value="1"/>
</dbReference>
<dbReference type="InterPro" id="IPR029067">
    <property type="entry name" value="CDC48_domain_2-like_sf"/>
</dbReference>
<dbReference type="SMART" id="SM01073">
    <property type="entry name" value="CDC48_N"/>
    <property type="match status" value="1"/>
</dbReference>
<dbReference type="InterPro" id="IPR003960">
    <property type="entry name" value="ATPase_AAA_CS"/>
</dbReference>
<dbReference type="GO" id="GO:0005524">
    <property type="term" value="F:ATP binding"/>
    <property type="evidence" value="ECO:0007669"/>
    <property type="project" value="UniProtKB-KW"/>
</dbReference>
<accession>A0A318ES26</accession>
<keyword evidence="4 5" id="KW-0067">ATP-binding</keyword>
<feature type="domain" description="CDC48 N-terminal subdomain" evidence="7">
    <location>
        <begin position="13"/>
        <end position="97"/>
    </location>
</feature>
<dbReference type="GO" id="GO:0016887">
    <property type="term" value="F:ATP hydrolysis activity"/>
    <property type="evidence" value="ECO:0007669"/>
    <property type="project" value="InterPro"/>
</dbReference>
<dbReference type="InterPro" id="IPR005938">
    <property type="entry name" value="AAA_ATPase_CDC48"/>
</dbReference>
<dbReference type="FunFam" id="3.40.50.300:FF:000018">
    <property type="entry name" value="Cell division control 48"/>
    <property type="match status" value="1"/>
</dbReference>
<dbReference type="AlphaFoldDB" id="A0A318ES26"/>
<dbReference type="InterPro" id="IPR003338">
    <property type="entry name" value="CDC4_N-term_subdom"/>
</dbReference>
<dbReference type="RefSeq" id="WP_242993647.1">
    <property type="nucleotide sequence ID" value="NZ_QICS01000014.1"/>
</dbReference>
<keyword evidence="3 5" id="KW-0547">Nucleotide-binding</keyword>
<dbReference type="Pfam" id="PF17862">
    <property type="entry name" value="AAA_lid_3"/>
    <property type="match status" value="2"/>
</dbReference>
<comment type="similarity">
    <text evidence="1">Belongs to the AAA ATPase family. CDC48 subfamily.</text>
</comment>
<evidence type="ECO:0000256" key="2">
    <source>
        <dbReference type="ARBA" id="ARBA00022737"/>
    </source>
</evidence>